<protein>
    <submittedName>
        <fullName evidence="1">Uncharacterized protein</fullName>
    </submittedName>
</protein>
<accession>A0A4C1YJL3</accession>
<evidence type="ECO:0000313" key="2">
    <source>
        <dbReference type="Proteomes" id="UP000299102"/>
    </source>
</evidence>
<reference evidence="1 2" key="1">
    <citation type="journal article" date="2019" name="Commun. Biol.">
        <title>The bagworm genome reveals a unique fibroin gene that provides high tensile strength.</title>
        <authorList>
            <person name="Kono N."/>
            <person name="Nakamura H."/>
            <person name="Ohtoshi R."/>
            <person name="Tomita M."/>
            <person name="Numata K."/>
            <person name="Arakawa K."/>
        </authorList>
    </citation>
    <scope>NUCLEOTIDE SEQUENCE [LARGE SCALE GENOMIC DNA]</scope>
</reference>
<dbReference type="Proteomes" id="UP000299102">
    <property type="component" value="Unassembled WGS sequence"/>
</dbReference>
<organism evidence="1 2">
    <name type="scientific">Eumeta variegata</name>
    <name type="common">Bagworm moth</name>
    <name type="synonym">Eumeta japonica</name>
    <dbReference type="NCBI Taxonomy" id="151549"/>
    <lineage>
        <taxon>Eukaryota</taxon>
        <taxon>Metazoa</taxon>
        <taxon>Ecdysozoa</taxon>
        <taxon>Arthropoda</taxon>
        <taxon>Hexapoda</taxon>
        <taxon>Insecta</taxon>
        <taxon>Pterygota</taxon>
        <taxon>Neoptera</taxon>
        <taxon>Endopterygota</taxon>
        <taxon>Lepidoptera</taxon>
        <taxon>Glossata</taxon>
        <taxon>Ditrysia</taxon>
        <taxon>Tineoidea</taxon>
        <taxon>Psychidae</taxon>
        <taxon>Oiketicinae</taxon>
        <taxon>Eumeta</taxon>
    </lineage>
</organism>
<dbReference type="EMBL" id="BGZK01001232">
    <property type="protein sequence ID" value="GBP75012.1"/>
    <property type="molecule type" value="Genomic_DNA"/>
</dbReference>
<evidence type="ECO:0000313" key="1">
    <source>
        <dbReference type="EMBL" id="GBP75012.1"/>
    </source>
</evidence>
<dbReference type="AlphaFoldDB" id="A0A4C1YJL3"/>
<proteinExistence type="predicted"/>
<comment type="caution">
    <text evidence="1">The sequence shown here is derived from an EMBL/GenBank/DDBJ whole genome shotgun (WGS) entry which is preliminary data.</text>
</comment>
<gene>
    <name evidence="1" type="ORF">EVAR_82430_1</name>
</gene>
<name>A0A4C1YJL3_EUMVA</name>
<keyword evidence="2" id="KW-1185">Reference proteome</keyword>
<sequence length="258" mass="28816">MATSEDNISDVQLMVEIDKSDLLADLNKLKYCPDFALRDLHLFPEIKGKLRGKWVTDAEEAVAAYEKAVEATPKCEWAKCSLSASSNRTVREDCLIAGPLPGVGDTRRAPARARAGSGCLVTLLTDSLFPLLDLHAFTLLMCFRIIIIELLAKAAIHRRRLRVAYGRESWKLTPGTINGLNEQVKGLASRLYRFEHRFLDLTLLRKRKAPPHTGETYFVNEVQRVVNGRPCAAGSTRIKLCISWHKLLSRSLAATCAR</sequence>